<dbReference type="GO" id="GO:0006526">
    <property type="term" value="P:L-arginine biosynthetic process"/>
    <property type="evidence" value="ECO:0007669"/>
    <property type="project" value="UniProtKB-KW"/>
</dbReference>
<dbReference type="InterPro" id="IPR001048">
    <property type="entry name" value="Asp/Glu/Uridylate_kinase"/>
</dbReference>
<organism evidence="9">
    <name type="scientific">freshwater metagenome</name>
    <dbReference type="NCBI Taxonomy" id="449393"/>
    <lineage>
        <taxon>unclassified sequences</taxon>
        <taxon>metagenomes</taxon>
        <taxon>ecological metagenomes</taxon>
    </lineage>
</organism>
<dbReference type="SUPFAM" id="SSF53633">
    <property type="entry name" value="Carbamate kinase-like"/>
    <property type="match status" value="1"/>
</dbReference>
<dbReference type="PRINTS" id="PR00474">
    <property type="entry name" value="GLU5KINASE"/>
</dbReference>
<dbReference type="InterPro" id="IPR001057">
    <property type="entry name" value="Glu/AcGlu_kinase"/>
</dbReference>
<evidence type="ECO:0000256" key="5">
    <source>
        <dbReference type="ARBA" id="ARBA00022777"/>
    </source>
</evidence>
<feature type="domain" description="Aspartate/glutamate/uridylate kinase" evidence="8">
    <location>
        <begin position="1"/>
        <end position="240"/>
    </location>
</feature>
<keyword evidence="1" id="KW-0055">Arginine biosynthesis</keyword>
<keyword evidence="5" id="KW-0418">Kinase</keyword>
<dbReference type="GO" id="GO:0005737">
    <property type="term" value="C:cytoplasm"/>
    <property type="evidence" value="ECO:0007669"/>
    <property type="project" value="InterPro"/>
</dbReference>
<name>A0A6J6BNA4_9ZZZZ</name>
<dbReference type="InterPro" id="IPR037528">
    <property type="entry name" value="ArgB"/>
</dbReference>
<evidence type="ECO:0000313" key="9">
    <source>
        <dbReference type="EMBL" id="CAB4540620.1"/>
    </source>
</evidence>
<evidence type="ECO:0000256" key="3">
    <source>
        <dbReference type="ARBA" id="ARBA00022679"/>
    </source>
</evidence>
<dbReference type="PANTHER" id="PTHR23342:SF0">
    <property type="entry name" value="N-ACETYLGLUTAMATE SYNTHASE, MITOCHONDRIAL"/>
    <property type="match status" value="1"/>
</dbReference>
<accession>A0A6J6BNA4</accession>
<dbReference type="PANTHER" id="PTHR23342">
    <property type="entry name" value="N-ACETYLGLUTAMATE SYNTHASE"/>
    <property type="match status" value="1"/>
</dbReference>
<comment type="pathway">
    <text evidence="7">Amino-acid biosynthesis.</text>
</comment>
<protein>
    <submittedName>
        <fullName evidence="9">Unannotated protein</fullName>
    </submittedName>
</protein>
<keyword evidence="6" id="KW-0067">ATP-binding</keyword>
<evidence type="ECO:0000256" key="1">
    <source>
        <dbReference type="ARBA" id="ARBA00022571"/>
    </source>
</evidence>
<sequence length="261" mass="26786">MIVIKFGGHAMTDENGDFAQTVKNAISLGVEIVIVHGGGPQIDKALKLAGVASEFVGGFRKTTPEIFSIVESVLVDHVGPSVAHHLQSAGVGAKAMSGRRGHTLVAKKLTTLVNGENADLGFVGDVTHVRLEAINQILSEGKIPVIAPIASSEDGDTGFNVNADLAAAAISGALDASALIIMTDVEGIYRNWPDTNSLISEITAAELSAIKATFADGMAPKVQAALDAIAKGSKAVRIIDGTKPSALADALSHHGGTLVRA</sequence>
<evidence type="ECO:0000256" key="7">
    <source>
        <dbReference type="ARBA" id="ARBA00029440"/>
    </source>
</evidence>
<gene>
    <name evidence="9" type="ORF">UFOPK1438_00451</name>
</gene>
<evidence type="ECO:0000256" key="2">
    <source>
        <dbReference type="ARBA" id="ARBA00022605"/>
    </source>
</evidence>
<evidence type="ECO:0000256" key="6">
    <source>
        <dbReference type="ARBA" id="ARBA00022840"/>
    </source>
</evidence>
<dbReference type="GO" id="GO:0003991">
    <property type="term" value="F:acetylglutamate kinase activity"/>
    <property type="evidence" value="ECO:0007669"/>
    <property type="project" value="InterPro"/>
</dbReference>
<keyword evidence="3" id="KW-0808">Transferase</keyword>
<keyword evidence="4" id="KW-0547">Nucleotide-binding</keyword>
<dbReference type="Pfam" id="PF00696">
    <property type="entry name" value="AA_kinase"/>
    <property type="match status" value="1"/>
</dbReference>
<dbReference type="NCBIfam" id="TIGR00761">
    <property type="entry name" value="argB"/>
    <property type="match status" value="1"/>
</dbReference>
<dbReference type="GO" id="GO:0005524">
    <property type="term" value="F:ATP binding"/>
    <property type="evidence" value="ECO:0007669"/>
    <property type="project" value="UniProtKB-KW"/>
</dbReference>
<dbReference type="AlphaFoldDB" id="A0A6J6BNA4"/>
<keyword evidence="2" id="KW-0028">Amino-acid biosynthesis</keyword>
<dbReference type="EMBL" id="CAEZSM010000040">
    <property type="protein sequence ID" value="CAB4540620.1"/>
    <property type="molecule type" value="Genomic_DNA"/>
</dbReference>
<proteinExistence type="inferred from homology"/>
<dbReference type="PIRSF" id="PIRSF000728">
    <property type="entry name" value="NAGK"/>
    <property type="match status" value="1"/>
</dbReference>
<reference evidence="9" key="1">
    <citation type="submission" date="2020-05" db="EMBL/GenBank/DDBJ databases">
        <authorList>
            <person name="Chiriac C."/>
            <person name="Salcher M."/>
            <person name="Ghai R."/>
            <person name="Kavagutti S V."/>
        </authorList>
    </citation>
    <scope>NUCLEOTIDE SEQUENCE</scope>
</reference>
<dbReference type="InterPro" id="IPR036393">
    <property type="entry name" value="AceGlu_kinase-like_sf"/>
</dbReference>
<dbReference type="InterPro" id="IPR004662">
    <property type="entry name" value="AcgluKinase_fam"/>
</dbReference>
<evidence type="ECO:0000259" key="8">
    <source>
        <dbReference type="Pfam" id="PF00696"/>
    </source>
</evidence>
<dbReference type="Gene3D" id="3.40.1160.10">
    <property type="entry name" value="Acetylglutamate kinase-like"/>
    <property type="match status" value="1"/>
</dbReference>
<dbReference type="HAMAP" id="MF_00082">
    <property type="entry name" value="ArgB"/>
    <property type="match status" value="1"/>
</dbReference>
<evidence type="ECO:0000256" key="4">
    <source>
        <dbReference type="ARBA" id="ARBA00022741"/>
    </source>
</evidence>